<gene>
    <name evidence="3" type="ORF">BJY22_005505</name>
</gene>
<dbReference type="AlphaFoldDB" id="A0A7X5VER8"/>
<dbReference type="PANTHER" id="PTHR43048:SF5">
    <property type="entry name" value="BLR5325 PROTEIN"/>
    <property type="match status" value="1"/>
</dbReference>
<proteinExistence type="predicted"/>
<comment type="caution">
    <text evidence="3">The sequence shown here is derived from an EMBL/GenBank/DDBJ whole genome shotgun (WGS) entry which is preliminary data.</text>
</comment>
<dbReference type="PROSITE" id="PS51819">
    <property type="entry name" value="VOC"/>
    <property type="match status" value="1"/>
</dbReference>
<dbReference type="GO" id="GO:0016829">
    <property type="term" value="F:lyase activity"/>
    <property type="evidence" value="ECO:0007669"/>
    <property type="project" value="UniProtKB-KW"/>
</dbReference>
<dbReference type="InterPro" id="IPR037523">
    <property type="entry name" value="VOC_core"/>
</dbReference>
<dbReference type="SUPFAM" id="SSF54593">
    <property type="entry name" value="Glyoxalase/Bleomycin resistance protein/Dihydroxybiphenyl dioxygenase"/>
    <property type="match status" value="1"/>
</dbReference>
<dbReference type="RefSeq" id="WP_167212125.1">
    <property type="nucleotide sequence ID" value="NZ_JAASRO010000001.1"/>
</dbReference>
<reference evidence="3 4" key="1">
    <citation type="submission" date="2020-03" db="EMBL/GenBank/DDBJ databases">
        <title>Sequencing the genomes of 1000 actinobacteria strains.</title>
        <authorList>
            <person name="Klenk H.-P."/>
        </authorList>
    </citation>
    <scope>NUCLEOTIDE SEQUENCE [LARGE SCALE GENOMIC DNA]</scope>
    <source>
        <strain evidence="3 4">DSM 45490</strain>
    </source>
</reference>
<accession>A0A7X5VER8</accession>
<dbReference type="Gene3D" id="3.10.180.10">
    <property type="entry name" value="2,3-Dihydroxybiphenyl 1,2-Dioxygenase, domain 1"/>
    <property type="match status" value="1"/>
</dbReference>
<feature type="domain" description="VOC" evidence="2">
    <location>
        <begin position="5"/>
        <end position="143"/>
    </location>
</feature>
<dbReference type="InterPro" id="IPR004360">
    <property type="entry name" value="Glyas_Fos-R_dOase_dom"/>
</dbReference>
<dbReference type="InterPro" id="IPR051785">
    <property type="entry name" value="MMCE/EMCE_epimerase"/>
</dbReference>
<evidence type="ECO:0000256" key="1">
    <source>
        <dbReference type="ARBA" id="ARBA00022723"/>
    </source>
</evidence>
<name>A0A7X5VER8_9ACTN</name>
<dbReference type="Proteomes" id="UP000555407">
    <property type="component" value="Unassembled WGS sequence"/>
</dbReference>
<dbReference type="GO" id="GO:0051213">
    <property type="term" value="F:dioxygenase activity"/>
    <property type="evidence" value="ECO:0007669"/>
    <property type="project" value="UniProtKB-KW"/>
</dbReference>
<dbReference type="InterPro" id="IPR029068">
    <property type="entry name" value="Glyas_Bleomycin-R_OHBP_Dase"/>
</dbReference>
<organism evidence="3 4">
    <name type="scientific">Kribbella shirazensis</name>
    <dbReference type="NCBI Taxonomy" id="1105143"/>
    <lineage>
        <taxon>Bacteria</taxon>
        <taxon>Bacillati</taxon>
        <taxon>Actinomycetota</taxon>
        <taxon>Actinomycetes</taxon>
        <taxon>Propionibacteriales</taxon>
        <taxon>Kribbellaceae</taxon>
        <taxon>Kribbella</taxon>
    </lineage>
</organism>
<dbReference type="Pfam" id="PF00903">
    <property type="entry name" value="Glyoxalase"/>
    <property type="match status" value="1"/>
</dbReference>
<dbReference type="PANTHER" id="PTHR43048">
    <property type="entry name" value="METHYLMALONYL-COA EPIMERASE"/>
    <property type="match status" value="1"/>
</dbReference>
<dbReference type="GO" id="GO:0046491">
    <property type="term" value="P:L-methylmalonyl-CoA metabolic process"/>
    <property type="evidence" value="ECO:0007669"/>
    <property type="project" value="TreeGrafter"/>
</dbReference>
<evidence type="ECO:0000313" key="3">
    <source>
        <dbReference type="EMBL" id="NIK59788.1"/>
    </source>
</evidence>
<sequence>MAIKRMDHIGVVFEDLAAAKEFFLELGMELVGETTVSGAWVDGVSGMTDVVADISFLRTPDGHGQLELTTYRKPLATTLEPSAPPNTLGIRNLMFVVDDVHDTVERLKAHGGELVGTIEEYGPSIHFCYLRGPQGVIIALAEELDR</sequence>
<keyword evidence="3" id="KW-0223">Dioxygenase</keyword>
<keyword evidence="1" id="KW-0479">Metal-binding</keyword>
<dbReference type="GO" id="GO:0004493">
    <property type="term" value="F:methylmalonyl-CoA epimerase activity"/>
    <property type="evidence" value="ECO:0007669"/>
    <property type="project" value="TreeGrafter"/>
</dbReference>
<dbReference type="CDD" id="cd08353">
    <property type="entry name" value="VOC_like"/>
    <property type="match status" value="1"/>
</dbReference>
<evidence type="ECO:0000259" key="2">
    <source>
        <dbReference type="PROSITE" id="PS51819"/>
    </source>
</evidence>
<evidence type="ECO:0000313" key="4">
    <source>
        <dbReference type="Proteomes" id="UP000555407"/>
    </source>
</evidence>
<dbReference type="GO" id="GO:0046872">
    <property type="term" value="F:metal ion binding"/>
    <property type="evidence" value="ECO:0007669"/>
    <property type="project" value="UniProtKB-KW"/>
</dbReference>
<protein>
    <submittedName>
        <fullName evidence="3">Catechol 2,3-dioxygenase-like lactoylglutathione lyase family enzyme</fullName>
    </submittedName>
</protein>
<dbReference type="EMBL" id="JAASRO010000001">
    <property type="protein sequence ID" value="NIK59788.1"/>
    <property type="molecule type" value="Genomic_DNA"/>
</dbReference>
<keyword evidence="3" id="KW-0560">Oxidoreductase</keyword>
<keyword evidence="4" id="KW-1185">Reference proteome</keyword>
<keyword evidence="3" id="KW-0456">Lyase</keyword>